<gene>
    <name evidence="1" type="ORF">EV652_1218</name>
</gene>
<name>A0A4R2GX93_9ACTN</name>
<dbReference type="EMBL" id="SLWN01000021">
    <property type="protein sequence ID" value="TCO15635.1"/>
    <property type="molecule type" value="Genomic_DNA"/>
</dbReference>
<organism evidence="1 2">
    <name type="scientific">Kribbella steppae</name>
    <dbReference type="NCBI Taxonomy" id="2512223"/>
    <lineage>
        <taxon>Bacteria</taxon>
        <taxon>Bacillati</taxon>
        <taxon>Actinomycetota</taxon>
        <taxon>Actinomycetes</taxon>
        <taxon>Propionibacteriales</taxon>
        <taxon>Kribbellaceae</taxon>
        <taxon>Kribbella</taxon>
    </lineage>
</organism>
<dbReference type="OrthoDB" id="3629090at2"/>
<accession>A0A4R2GX93</accession>
<proteinExistence type="predicted"/>
<sequence length="84" mass="8759">MSGWREGLERFLAADPSDVGCDEAMAALHLYADLLASGVDAAEHYPGLAAHLAACEACAEDADGLLTAVQDHDLDSGGRDDTEQ</sequence>
<protein>
    <submittedName>
        <fullName evidence="1">Uncharacterized protein</fullName>
    </submittedName>
</protein>
<evidence type="ECO:0000313" key="2">
    <source>
        <dbReference type="Proteomes" id="UP000294508"/>
    </source>
</evidence>
<comment type="caution">
    <text evidence="1">The sequence shown here is derived from an EMBL/GenBank/DDBJ whole genome shotgun (WGS) entry which is preliminary data.</text>
</comment>
<dbReference type="AlphaFoldDB" id="A0A4R2GX93"/>
<evidence type="ECO:0000313" key="1">
    <source>
        <dbReference type="EMBL" id="TCO15635.1"/>
    </source>
</evidence>
<dbReference type="RefSeq" id="WP_132215502.1">
    <property type="nucleotide sequence ID" value="NZ_SLWN01000021.1"/>
</dbReference>
<keyword evidence="2" id="KW-1185">Reference proteome</keyword>
<dbReference type="Proteomes" id="UP000294508">
    <property type="component" value="Unassembled WGS sequence"/>
</dbReference>
<reference evidence="1 2" key="1">
    <citation type="journal article" date="2015" name="Stand. Genomic Sci.">
        <title>Genomic Encyclopedia of Bacterial and Archaeal Type Strains, Phase III: the genomes of soil and plant-associated and newly described type strains.</title>
        <authorList>
            <person name="Whitman W.B."/>
            <person name="Woyke T."/>
            <person name="Klenk H.P."/>
            <person name="Zhou Y."/>
            <person name="Lilburn T.G."/>
            <person name="Beck B.J."/>
            <person name="De Vos P."/>
            <person name="Vandamme P."/>
            <person name="Eisen J.A."/>
            <person name="Garrity G."/>
            <person name="Hugenholtz P."/>
            <person name="Kyrpides N.C."/>
        </authorList>
    </citation>
    <scope>NUCLEOTIDE SEQUENCE [LARGE SCALE GENOMIC DNA]</scope>
    <source>
        <strain evidence="1 2">VKM Ac-2572</strain>
    </source>
</reference>